<dbReference type="SUPFAM" id="SSF109854">
    <property type="entry name" value="DinB/YfiT-like putative metalloenzymes"/>
    <property type="match status" value="1"/>
</dbReference>
<comment type="caution">
    <text evidence="2">The sequence shown here is derived from an EMBL/GenBank/DDBJ whole genome shotgun (WGS) entry which is preliminary data.</text>
</comment>
<dbReference type="Pfam" id="PF12867">
    <property type="entry name" value="DinB_2"/>
    <property type="match status" value="1"/>
</dbReference>
<organism evidence="2 3">
    <name type="scientific">Leucobacter komagatae</name>
    <dbReference type="NCBI Taxonomy" id="55969"/>
    <lineage>
        <taxon>Bacteria</taxon>
        <taxon>Bacillati</taxon>
        <taxon>Actinomycetota</taxon>
        <taxon>Actinomycetes</taxon>
        <taxon>Micrococcales</taxon>
        <taxon>Microbacteriaceae</taxon>
        <taxon>Leucobacter</taxon>
    </lineage>
</organism>
<keyword evidence="3" id="KW-1185">Reference proteome</keyword>
<gene>
    <name evidence="2" type="ORF">FB468_0824</name>
</gene>
<name>A0A542Y416_9MICO</name>
<dbReference type="NCBIfam" id="NF047843">
    <property type="entry name" value="MST_Rv0443"/>
    <property type="match status" value="1"/>
</dbReference>
<sequence>MNAPAPTTAMLTDLARRPVAAAEMLREQLTSVVLNAHPHHDNSIAWLLWHAAREIDVQLAALTALEPVWSAAGFDVRFALGTVPDDLGYGHTPEQARAIVVDDPGLLLEHLAAVVDAQVAFIETLAEADLSRVVDERWDPPVTLGVRLVSISADALEHVAQAAYVLGIGERGFEGS</sequence>
<accession>A0A542Y416</accession>
<evidence type="ECO:0000313" key="2">
    <source>
        <dbReference type="EMBL" id="TQL42816.1"/>
    </source>
</evidence>
<dbReference type="RefSeq" id="WP_246055747.1">
    <property type="nucleotide sequence ID" value="NZ_BAAAUY010000009.1"/>
</dbReference>
<dbReference type="InterPro" id="IPR034660">
    <property type="entry name" value="DinB/YfiT-like"/>
</dbReference>
<protein>
    <recommendedName>
        <fullName evidence="1">DinB-like domain-containing protein</fullName>
    </recommendedName>
</protein>
<dbReference type="AlphaFoldDB" id="A0A542Y416"/>
<evidence type="ECO:0000313" key="3">
    <source>
        <dbReference type="Proteomes" id="UP000319094"/>
    </source>
</evidence>
<reference evidence="2 3" key="1">
    <citation type="submission" date="2019-06" db="EMBL/GenBank/DDBJ databases">
        <title>Sequencing the genomes of 1000 actinobacteria strains.</title>
        <authorList>
            <person name="Klenk H.-P."/>
        </authorList>
    </citation>
    <scope>NUCLEOTIDE SEQUENCE [LARGE SCALE GENOMIC DNA]</scope>
    <source>
        <strain evidence="2 3">DSM 8803</strain>
    </source>
</reference>
<dbReference type="Proteomes" id="UP000319094">
    <property type="component" value="Unassembled WGS sequence"/>
</dbReference>
<proteinExistence type="predicted"/>
<dbReference type="EMBL" id="VFON01000001">
    <property type="protein sequence ID" value="TQL42816.1"/>
    <property type="molecule type" value="Genomic_DNA"/>
</dbReference>
<feature type="domain" description="DinB-like" evidence="1">
    <location>
        <begin position="34"/>
        <end position="161"/>
    </location>
</feature>
<evidence type="ECO:0000259" key="1">
    <source>
        <dbReference type="Pfam" id="PF12867"/>
    </source>
</evidence>
<dbReference type="InterPro" id="IPR024775">
    <property type="entry name" value="DinB-like"/>
</dbReference>
<dbReference type="Gene3D" id="1.20.120.450">
    <property type="entry name" value="dinb family like domain"/>
    <property type="match status" value="1"/>
</dbReference>